<evidence type="ECO:0008006" key="6">
    <source>
        <dbReference type="Google" id="ProtNLM"/>
    </source>
</evidence>
<dbReference type="EMBL" id="CABFOC020000044">
    <property type="protein sequence ID" value="CAH0052261.1"/>
    <property type="molecule type" value="Genomic_DNA"/>
</dbReference>
<dbReference type="PANTHER" id="PTHR10039">
    <property type="entry name" value="AMELOGENIN"/>
    <property type="match status" value="1"/>
</dbReference>
<accession>A0A9N9ZB60</accession>
<evidence type="ECO:0000313" key="5">
    <source>
        <dbReference type="Proteomes" id="UP000775872"/>
    </source>
</evidence>
<keyword evidence="5" id="KW-1185">Reference proteome</keyword>
<dbReference type="Proteomes" id="UP000775872">
    <property type="component" value="Unassembled WGS sequence"/>
</dbReference>
<dbReference type="InterPro" id="IPR056693">
    <property type="entry name" value="DUF7791"/>
</dbReference>
<dbReference type="InterPro" id="IPR056884">
    <property type="entry name" value="NPHP3-like_N"/>
</dbReference>
<sequence length="845" mass="95909">MHSAPLATISLAANILQFIDWVSEAIQVAEDVRDKGTGSAFAISVYDASEVLRYQISRLVVNDRISCDTKSDYTARKIATECSKLAQKLLNFAETLQVKEEDSSFSEQECLMTGMPKKWEKFQRKYLSAKKTLNKEGTTFAKALRFMWNKKTISLLIEQIDNYRKLMCSEVLMGIRESVAETIETMHRISHDQVAGHHQSAIAQKESENTLLDAIESHSDELCQQLAALEQSSRDREMKILSAIQTFVKTVEKGGSYPVLPVAVMGYDPSISSNAHNKGRLIESSVLSQLQFRRMHAREAEVKDAYAKTCSWIFEQTEFSEWLEEGQGIYWISGKAGCGKSTLMKLVVGDPRTLIALRRWCAQSSLHVESYFFWFGGSELQKNQEGLLRSLLHGILSRVSELIPRAFPEMYNAMMARLLITNETPETFFQCDQPGLSSSTLQDSTYSDQLNEGCGILTLTELKSALLFVVSELPKDLKLCLFIDGLDEYSGNHRDIIDLFRLLVARSYNVKAVVSSRPEPIFIESFTSYPQNRMEELTSQDIDHYVRSHLLQHRRMVSLRLWNQDGVETLFMSVVKRSCGVFLWVFLVTRALLDGLNDGSSLSELHQISEDYPDELQKVYEHMLDRMTPRHRLHGLQLLLCISIAQDTEDSLPSLLRLSFINQAPELALTAKLLQKSPDDLQDTLESMENRLRNRCCGLIEVGSFKACGEIKFLHRTVAEFLRTMATMMRDETEKSGFRPYVALISSTIMSFKAWEFFTISPEVSFVEVYGPTLQGFFHHCGHMLEGAGQSTGPGAYIYELDKILTHFWNHRCLENMPGKTARSHWVDGIAVSTDWLGYYNVTGS</sequence>
<dbReference type="Pfam" id="PF24883">
    <property type="entry name" value="NPHP3_N"/>
    <property type="match status" value="1"/>
</dbReference>
<feature type="domain" description="DUF7791" evidence="3">
    <location>
        <begin position="631"/>
        <end position="755"/>
    </location>
</feature>
<keyword evidence="1" id="KW-0677">Repeat</keyword>
<proteinExistence type="predicted"/>
<comment type="caution">
    <text evidence="4">The sequence shown here is derived from an EMBL/GenBank/DDBJ whole genome shotgun (WGS) entry which is preliminary data.</text>
</comment>
<organism evidence="4 5">
    <name type="scientific">Clonostachys solani</name>
    <dbReference type="NCBI Taxonomy" id="160281"/>
    <lineage>
        <taxon>Eukaryota</taxon>
        <taxon>Fungi</taxon>
        <taxon>Dikarya</taxon>
        <taxon>Ascomycota</taxon>
        <taxon>Pezizomycotina</taxon>
        <taxon>Sordariomycetes</taxon>
        <taxon>Hypocreomycetidae</taxon>
        <taxon>Hypocreales</taxon>
        <taxon>Bionectriaceae</taxon>
        <taxon>Clonostachys</taxon>
    </lineage>
</organism>
<dbReference type="PANTHER" id="PTHR10039:SF5">
    <property type="entry name" value="NACHT DOMAIN-CONTAINING PROTEIN"/>
    <property type="match status" value="1"/>
</dbReference>
<dbReference type="InterPro" id="IPR027417">
    <property type="entry name" value="P-loop_NTPase"/>
</dbReference>
<feature type="domain" description="Nephrocystin 3-like N-terminal" evidence="2">
    <location>
        <begin position="309"/>
        <end position="412"/>
    </location>
</feature>
<dbReference type="Pfam" id="PF25053">
    <property type="entry name" value="DUF7791"/>
    <property type="match status" value="1"/>
</dbReference>
<name>A0A9N9ZB60_9HYPO</name>
<dbReference type="AlphaFoldDB" id="A0A9N9ZB60"/>
<gene>
    <name evidence="4" type="ORF">CSOL1703_00015381</name>
</gene>
<evidence type="ECO:0000313" key="4">
    <source>
        <dbReference type="EMBL" id="CAH0052261.1"/>
    </source>
</evidence>
<evidence type="ECO:0000259" key="3">
    <source>
        <dbReference type="Pfam" id="PF25053"/>
    </source>
</evidence>
<protein>
    <recommendedName>
        <fullName evidence="6">NACHT domain-containing protein</fullName>
    </recommendedName>
</protein>
<evidence type="ECO:0000256" key="1">
    <source>
        <dbReference type="ARBA" id="ARBA00022737"/>
    </source>
</evidence>
<reference evidence="4" key="1">
    <citation type="submission" date="2021-10" db="EMBL/GenBank/DDBJ databases">
        <authorList>
            <person name="Piombo E."/>
        </authorList>
    </citation>
    <scope>NUCLEOTIDE SEQUENCE</scope>
</reference>
<dbReference type="OrthoDB" id="443402at2759"/>
<dbReference type="SUPFAM" id="SSF52540">
    <property type="entry name" value="P-loop containing nucleoside triphosphate hydrolases"/>
    <property type="match status" value="1"/>
</dbReference>
<evidence type="ECO:0000259" key="2">
    <source>
        <dbReference type="Pfam" id="PF24883"/>
    </source>
</evidence>